<organism evidence="4 5">
    <name type="scientific">Camelina sativa</name>
    <name type="common">False flax</name>
    <name type="synonym">Myagrum sativum</name>
    <dbReference type="NCBI Taxonomy" id="90675"/>
    <lineage>
        <taxon>Eukaryota</taxon>
        <taxon>Viridiplantae</taxon>
        <taxon>Streptophyta</taxon>
        <taxon>Embryophyta</taxon>
        <taxon>Tracheophyta</taxon>
        <taxon>Spermatophyta</taxon>
        <taxon>Magnoliopsida</taxon>
        <taxon>eudicotyledons</taxon>
        <taxon>Gunneridae</taxon>
        <taxon>Pentapetalae</taxon>
        <taxon>rosids</taxon>
        <taxon>malvids</taxon>
        <taxon>Brassicales</taxon>
        <taxon>Brassicaceae</taxon>
        <taxon>Camelineae</taxon>
        <taxon>Camelina</taxon>
    </lineage>
</organism>
<dbReference type="Gene3D" id="2.40.70.10">
    <property type="entry name" value="Acid Proteases"/>
    <property type="match status" value="1"/>
</dbReference>
<dbReference type="Gene3D" id="3.10.10.10">
    <property type="entry name" value="HIV Type 1 Reverse Transcriptase, subunit A, domain 1"/>
    <property type="match status" value="2"/>
</dbReference>
<dbReference type="InterPro" id="IPR000477">
    <property type="entry name" value="RT_dom"/>
</dbReference>
<evidence type="ECO:0000256" key="1">
    <source>
        <dbReference type="SAM" id="MobiDB-lite"/>
    </source>
</evidence>
<dbReference type="PANTHER" id="PTHR33240:SF8">
    <property type="entry name" value="OS03G0439900 PROTEIN"/>
    <property type="match status" value="1"/>
</dbReference>
<dbReference type="Gene3D" id="3.30.70.270">
    <property type="match status" value="2"/>
</dbReference>
<sequence>MSFAISRAHFTDEEYEAGCCQLFVENLDHEALGWFSRLPPNSIGTYHELTTAFLQHHSTFMIRGASNADLWNMFQRNDESLRDFMERFKRIVSKLSIADDTTISALRNALAHDSRFREDIIIHEPLTLDDALHRANRYIELDKENASRTNCPEPLTPKSSKGKEKAQDEHHEPRQHFDKEYTDKLDKGKKVQTFAVSNQDPKASSSRPWNSKWIRDPSGKDGNKYCEYHKRAGHSTEECRTLQQILLDKFKEGQIDVDLERRQIAVHRDNHFFNPENKNPSKQYKTAPAPQPRPETLPPPPPSTHKRNPERSEDANAPAPRRRINMIMGGLATCRDSVCSIKAYRRGLEVKRGCLAQSTPPTINSDPIVFTEADASGLTGPHNDPLVVEMEIGESMVTKILIDTGSSVNVIFKDVLIQMEIDLRTTEHDVQPLTGFNGDTVMTEGTIMLPVYVGGTMHCINFAIVDKPIVYNVILGTPWLHKMKVVASTYHQCLKFPTPRGIFTLQGYPLVARTCFIIERQQRHARTFTVSDSAERLDSRVHPNSESIIQVNIDSSDATRCVGIGADLPQPIKDELVKFLCQNATTFAWSMISMTGIDPNITCHELNVDLTFKPIKQRRRKLGLERTAAINEELKKLLEAGSISEVKYPDWLSNLEVVKKKNGYNQIMMHKNDQEKTSFITDQGTYCYKVMPFILKNAGATYQRLVNRMFVEQLGRTMEVYIDDMLVKSNQAIDHVLHLAQCFEVLNRYNMKLNPAKCSFDVTSGEFFGYLVTKGGIEANPKQISALTNLPSPRNTREVQRLTGRIAALNRFISRSTDKCLPFYQLLRSNKKFEWDDK</sequence>
<dbReference type="InterPro" id="IPR005162">
    <property type="entry name" value="Retrotrans_gag_dom"/>
</dbReference>
<evidence type="ECO:0000259" key="3">
    <source>
        <dbReference type="Pfam" id="PF03732"/>
    </source>
</evidence>
<feature type="region of interest" description="Disordered" evidence="1">
    <location>
        <begin position="145"/>
        <end position="222"/>
    </location>
</feature>
<feature type="domain" description="Reverse transcriptase" evidence="2">
    <location>
        <begin position="661"/>
        <end position="770"/>
    </location>
</feature>
<feature type="region of interest" description="Disordered" evidence="1">
    <location>
        <begin position="268"/>
        <end position="323"/>
    </location>
</feature>
<dbReference type="CDD" id="cd00303">
    <property type="entry name" value="retropepsin_like"/>
    <property type="match status" value="1"/>
</dbReference>
<feature type="domain" description="Retrotransposon gag" evidence="3">
    <location>
        <begin position="21"/>
        <end position="110"/>
    </location>
</feature>
<gene>
    <name evidence="5" type="primary">LOC104779274</name>
</gene>
<proteinExistence type="predicted"/>
<dbReference type="GeneID" id="104779274"/>
<name>A0ABM0YJH4_CAMSA</name>
<feature type="compositionally biased region" description="Polar residues" evidence="1">
    <location>
        <begin position="194"/>
        <end position="209"/>
    </location>
</feature>
<dbReference type="SUPFAM" id="SSF56672">
    <property type="entry name" value="DNA/RNA polymerases"/>
    <property type="match status" value="1"/>
</dbReference>
<protein>
    <submittedName>
        <fullName evidence="5">Uncharacterized protein LOC104779274</fullName>
    </submittedName>
</protein>
<dbReference type="Proteomes" id="UP000694864">
    <property type="component" value="Chromosome 3"/>
</dbReference>
<dbReference type="CDD" id="cd01647">
    <property type="entry name" value="RT_LTR"/>
    <property type="match status" value="1"/>
</dbReference>
<evidence type="ECO:0000313" key="5">
    <source>
        <dbReference type="RefSeq" id="XP_010501936.1"/>
    </source>
</evidence>
<dbReference type="Pfam" id="PF00078">
    <property type="entry name" value="RVT_1"/>
    <property type="match status" value="1"/>
</dbReference>
<accession>A0ABM0YJH4</accession>
<feature type="compositionally biased region" description="Basic and acidic residues" evidence="1">
    <location>
        <begin position="161"/>
        <end position="189"/>
    </location>
</feature>
<dbReference type="SUPFAM" id="SSF50630">
    <property type="entry name" value="Acid proteases"/>
    <property type="match status" value="1"/>
</dbReference>
<dbReference type="InterPro" id="IPR043502">
    <property type="entry name" value="DNA/RNA_pol_sf"/>
</dbReference>
<reference evidence="4" key="1">
    <citation type="journal article" date="2014" name="Nat. Commun.">
        <title>The emerging biofuel crop Camelina sativa retains a highly undifferentiated hexaploid genome structure.</title>
        <authorList>
            <person name="Kagale S."/>
            <person name="Koh C."/>
            <person name="Nixon J."/>
            <person name="Bollina V."/>
            <person name="Clarke W.E."/>
            <person name="Tuteja R."/>
            <person name="Spillane C."/>
            <person name="Robinson S.J."/>
            <person name="Links M.G."/>
            <person name="Clarke C."/>
            <person name="Higgins E.E."/>
            <person name="Huebert T."/>
            <person name="Sharpe A.G."/>
            <person name="Parkin I.A."/>
        </authorList>
    </citation>
    <scope>NUCLEOTIDE SEQUENCE [LARGE SCALE GENOMIC DNA]</scope>
    <source>
        <strain evidence="4">cv. DH55</strain>
    </source>
</reference>
<evidence type="ECO:0000259" key="2">
    <source>
        <dbReference type="Pfam" id="PF00078"/>
    </source>
</evidence>
<feature type="compositionally biased region" description="Pro residues" evidence="1">
    <location>
        <begin position="289"/>
        <end position="303"/>
    </location>
</feature>
<dbReference type="RefSeq" id="XP_010501936.1">
    <property type="nucleotide sequence ID" value="XM_010503634.1"/>
</dbReference>
<reference evidence="5" key="2">
    <citation type="submission" date="2025-08" db="UniProtKB">
        <authorList>
            <consortium name="RefSeq"/>
        </authorList>
    </citation>
    <scope>IDENTIFICATION</scope>
    <source>
        <tissue evidence="5">Leaf</tissue>
    </source>
</reference>
<dbReference type="PANTHER" id="PTHR33240">
    <property type="entry name" value="OS08G0508500 PROTEIN"/>
    <property type="match status" value="1"/>
</dbReference>
<evidence type="ECO:0000313" key="4">
    <source>
        <dbReference type="Proteomes" id="UP000694864"/>
    </source>
</evidence>
<dbReference type="InterPro" id="IPR021109">
    <property type="entry name" value="Peptidase_aspartic_dom_sf"/>
</dbReference>
<feature type="compositionally biased region" description="Basic and acidic residues" evidence="1">
    <location>
        <begin position="213"/>
        <end position="222"/>
    </location>
</feature>
<dbReference type="InterPro" id="IPR043128">
    <property type="entry name" value="Rev_trsase/Diguanyl_cyclase"/>
</dbReference>
<keyword evidence="4" id="KW-1185">Reference proteome</keyword>
<dbReference type="Pfam" id="PF03732">
    <property type="entry name" value="Retrotrans_gag"/>
    <property type="match status" value="1"/>
</dbReference>